<evidence type="ECO:0000256" key="1">
    <source>
        <dbReference type="SAM" id="MobiDB-lite"/>
    </source>
</evidence>
<dbReference type="EMBL" id="FN649760">
    <property type="protein sequence ID" value="CBJ30619.1"/>
    <property type="molecule type" value="Genomic_DNA"/>
</dbReference>
<name>D7FQM4_ECTSI</name>
<dbReference type="Proteomes" id="UP000002630">
    <property type="component" value="Unassembled WGS sequence"/>
</dbReference>
<accession>D7FQM4</accession>
<sequence length="414" mass="45486">MDAEGYDFLRQLHGLPRRHTPNLRASPLTEAAARRRLSLFATLAGNDFADFKNIGPVRAAKVAFELIEPDPRGTAAVVPFEALVGNLARIVVQDSKEEETPAALEEAEEKLRRSQNMFHNAVVWDPLKNTLRHFSCAASSLAITKDTGTLEFSSVASGIASGEVSPTTGQVWAPPLLETRIAQEFRRATRRAGSQMPPPPPPGPTPTPDQSTGRNKRSRKAVTHDTNNYRKHGFSRLPGAEEDFNKWTVAQLREFLSVFRCLDHAGHSAYLKGPLAELAGQVVAMIKKCGLLNSNQAFRHPVPDLSSFQDKERMAMPGLPGPRSRISGFEHLQQHLPEMSKSVILQFLRQVNPISGEGSRVGMQKVMDMGNLNRLWGVPAKNGLMYLGMRPVSASPTPNAVLPLPTTFDTHFAP</sequence>
<proteinExistence type="predicted"/>
<keyword evidence="3" id="KW-1185">Reference proteome</keyword>
<dbReference type="AlphaFoldDB" id="D7FQM4"/>
<feature type="region of interest" description="Disordered" evidence="1">
    <location>
        <begin position="188"/>
        <end position="234"/>
    </location>
</feature>
<dbReference type="InParanoid" id="D7FQM4"/>
<protein>
    <submittedName>
        <fullName evidence="2">Uncharacterized protein</fullName>
    </submittedName>
</protein>
<organism evidence="2 3">
    <name type="scientific">Ectocarpus siliculosus</name>
    <name type="common">Brown alga</name>
    <name type="synonym">Conferva siliculosa</name>
    <dbReference type="NCBI Taxonomy" id="2880"/>
    <lineage>
        <taxon>Eukaryota</taxon>
        <taxon>Sar</taxon>
        <taxon>Stramenopiles</taxon>
        <taxon>Ochrophyta</taxon>
        <taxon>PX clade</taxon>
        <taxon>Phaeophyceae</taxon>
        <taxon>Ectocarpales</taxon>
        <taxon>Ectocarpaceae</taxon>
        <taxon>Ectocarpus</taxon>
    </lineage>
</organism>
<gene>
    <name evidence="2" type="ORF">Esi_0204_0052</name>
</gene>
<dbReference type="OrthoDB" id="218652at2759"/>
<evidence type="ECO:0000313" key="2">
    <source>
        <dbReference type="EMBL" id="CBJ30619.1"/>
    </source>
</evidence>
<evidence type="ECO:0000313" key="3">
    <source>
        <dbReference type="Proteomes" id="UP000002630"/>
    </source>
</evidence>
<reference evidence="2 3" key="1">
    <citation type="journal article" date="2010" name="Nature">
        <title>The Ectocarpus genome and the independent evolution of multicellularity in brown algae.</title>
        <authorList>
            <person name="Cock J.M."/>
            <person name="Sterck L."/>
            <person name="Rouze P."/>
            <person name="Scornet D."/>
            <person name="Allen A.E."/>
            <person name="Amoutzias G."/>
            <person name="Anthouard V."/>
            <person name="Artiguenave F."/>
            <person name="Aury J.M."/>
            <person name="Badger J.H."/>
            <person name="Beszteri B."/>
            <person name="Billiau K."/>
            <person name="Bonnet E."/>
            <person name="Bothwell J.H."/>
            <person name="Bowler C."/>
            <person name="Boyen C."/>
            <person name="Brownlee C."/>
            <person name="Carrano C.J."/>
            <person name="Charrier B."/>
            <person name="Cho G.Y."/>
            <person name="Coelho S.M."/>
            <person name="Collen J."/>
            <person name="Corre E."/>
            <person name="Da Silva C."/>
            <person name="Delage L."/>
            <person name="Delaroque N."/>
            <person name="Dittami S.M."/>
            <person name="Doulbeau S."/>
            <person name="Elias M."/>
            <person name="Farnham G."/>
            <person name="Gachon C.M."/>
            <person name="Gschloessl B."/>
            <person name="Heesch S."/>
            <person name="Jabbari K."/>
            <person name="Jubin C."/>
            <person name="Kawai H."/>
            <person name="Kimura K."/>
            <person name="Kloareg B."/>
            <person name="Kupper F.C."/>
            <person name="Lang D."/>
            <person name="Le Bail A."/>
            <person name="Leblanc C."/>
            <person name="Lerouge P."/>
            <person name="Lohr M."/>
            <person name="Lopez P.J."/>
            <person name="Martens C."/>
            <person name="Maumus F."/>
            <person name="Michel G."/>
            <person name="Miranda-Saavedra D."/>
            <person name="Morales J."/>
            <person name="Moreau H."/>
            <person name="Motomura T."/>
            <person name="Nagasato C."/>
            <person name="Napoli C.A."/>
            <person name="Nelson D.R."/>
            <person name="Nyvall-Collen P."/>
            <person name="Peters A.F."/>
            <person name="Pommier C."/>
            <person name="Potin P."/>
            <person name="Poulain J."/>
            <person name="Quesneville H."/>
            <person name="Read B."/>
            <person name="Rensing S.A."/>
            <person name="Ritter A."/>
            <person name="Rousvoal S."/>
            <person name="Samanta M."/>
            <person name="Samson G."/>
            <person name="Schroeder D.C."/>
            <person name="Segurens B."/>
            <person name="Strittmatter M."/>
            <person name="Tonon T."/>
            <person name="Tregear J.W."/>
            <person name="Valentin K."/>
            <person name="von Dassow P."/>
            <person name="Yamagishi T."/>
            <person name="Van de Peer Y."/>
            <person name="Wincker P."/>
        </authorList>
    </citation>
    <scope>NUCLEOTIDE SEQUENCE [LARGE SCALE GENOMIC DNA]</scope>
    <source>
        <strain evidence="3">Ec32 / CCAP1310/4</strain>
    </source>
</reference>
<feature type="compositionally biased region" description="Pro residues" evidence="1">
    <location>
        <begin position="196"/>
        <end position="207"/>
    </location>
</feature>